<dbReference type="GO" id="GO:0006355">
    <property type="term" value="P:regulation of DNA-templated transcription"/>
    <property type="evidence" value="ECO:0007669"/>
    <property type="project" value="InterPro"/>
</dbReference>
<name>A0A0M9VME2_9MICO</name>
<keyword evidence="3" id="KW-1185">Reference proteome</keyword>
<comment type="caution">
    <text evidence="2">The sequence shown here is derived from an EMBL/GenBank/DDBJ whole genome shotgun (WGS) entry which is preliminary data.</text>
</comment>
<dbReference type="KEGG" id="mcw:A8L33_06105"/>
<gene>
    <name evidence="2" type="ORF">XI38_00180</name>
</gene>
<protein>
    <recommendedName>
        <fullName evidence="4">Toxin-antitoxin system HicB family antitoxin</fullName>
    </recommendedName>
</protein>
<evidence type="ECO:0000313" key="2">
    <source>
        <dbReference type="EMBL" id="KOS11905.1"/>
    </source>
</evidence>
<dbReference type="PATRIC" id="fig|84292.3.peg.40"/>
<dbReference type="EMBL" id="LAVO01000001">
    <property type="protein sequence ID" value="KOS11905.1"/>
    <property type="molecule type" value="Genomic_DNA"/>
</dbReference>
<evidence type="ECO:0000256" key="1">
    <source>
        <dbReference type="SAM" id="MobiDB-lite"/>
    </source>
</evidence>
<reference evidence="2" key="1">
    <citation type="submission" date="2015-04" db="EMBL/GenBank/DDBJ databases">
        <title>Complete genome sequence of Microbacterium chocolatum SIT 101, a bacterium enantioselectively hydrolyzing mesomeric diesters.</title>
        <authorList>
            <person name="Li X."/>
            <person name="Xu Y."/>
        </authorList>
    </citation>
    <scope>NUCLEOTIDE SEQUENCE [LARGE SCALE GENOMIC DNA]</scope>
    <source>
        <strain evidence="2">SIT 101</strain>
    </source>
</reference>
<evidence type="ECO:0008006" key="4">
    <source>
        <dbReference type="Google" id="ProtNLM"/>
    </source>
</evidence>
<dbReference type="OrthoDB" id="7107936at2"/>
<dbReference type="Proteomes" id="UP000037737">
    <property type="component" value="Unassembled WGS sequence"/>
</dbReference>
<dbReference type="SUPFAM" id="SSF47598">
    <property type="entry name" value="Ribbon-helix-helix"/>
    <property type="match status" value="1"/>
</dbReference>
<feature type="region of interest" description="Disordered" evidence="1">
    <location>
        <begin position="51"/>
        <end position="77"/>
    </location>
</feature>
<proteinExistence type="predicted"/>
<evidence type="ECO:0000313" key="3">
    <source>
        <dbReference type="Proteomes" id="UP000037737"/>
    </source>
</evidence>
<organism evidence="2 3">
    <name type="scientific">Microbacterium aurantiacum</name>
    <dbReference type="NCBI Taxonomy" id="162393"/>
    <lineage>
        <taxon>Bacteria</taxon>
        <taxon>Bacillati</taxon>
        <taxon>Actinomycetota</taxon>
        <taxon>Actinomycetes</taxon>
        <taxon>Micrococcales</taxon>
        <taxon>Microbacteriaceae</taxon>
        <taxon>Microbacterium</taxon>
    </lineage>
</organism>
<dbReference type="InterPro" id="IPR010985">
    <property type="entry name" value="Ribbon_hlx_hlx"/>
</dbReference>
<sequence length="77" mass="8591">MVALQVRHVPDAVREALIEAARTQGVSLQQYLLGVLEQEARNARRRRWLTDVRPAAPGDGRGESATELIRRDRDSAA</sequence>
<accession>A0A0M9VME2</accession>
<dbReference type="AlphaFoldDB" id="A0A0M9VME2"/>
<feature type="compositionally biased region" description="Basic and acidic residues" evidence="1">
    <location>
        <begin position="60"/>
        <end position="77"/>
    </location>
</feature>